<dbReference type="InterPro" id="IPR036390">
    <property type="entry name" value="WH_DNA-bd_sf"/>
</dbReference>
<evidence type="ECO:0000256" key="4">
    <source>
        <dbReference type="ARBA" id="ARBA00023163"/>
    </source>
</evidence>
<keyword evidence="2" id="KW-0805">Transcription regulation</keyword>
<dbReference type="Pfam" id="PF03466">
    <property type="entry name" value="LysR_substrate"/>
    <property type="match status" value="1"/>
</dbReference>
<evidence type="ECO:0000313" key="7">
    <source>
        <dbReference type="Proteomes" id="UP000248918"/>
    </source>
</evidence>
<feature type="domain" description="HTH lysR-type" evidence="5">
    <location>
        <begin position="43"/>
        <end position="100"/>
    </location>
</feature>
<evidence type="ECO:0000256" key="2">
    <source>
        <dbReference type="ARBA" id="ARBA00023015"/>
    </source>
</evidence>
<dbReference type="InterPro" id="IPR050950">
    <property type="entry name" value="HTH-type_LysR_regulators"/>
</dbReference>
<dbReference type="CDD" id="cd08435">
    <property type="entry name" value="PBP2_GbpR"/>
    <property type="match status" value="1"/>
</dbReference>
<dbReference type="InterPro" id="IPR000847">
    <property type="entry name" value="LysR_HTH_N"/>
</dbReference>
<dbReference type="InterPro" id="IPR037405">
    <property type="entry name" value="GbpR_PBP2"/>
</dbReference>
<proteinExistence type="inferred from homology"/>
<evidence type="ECO:0000256" key="1">
    <source>
        <dbReference type="ARBA" id="ARBA00009437"/>
    </source>
</evidence>
<dbReference type="PROSITE" id="PS50931">
    <property type="entry name" value="HTH_LYSR"/>
    <property type="match status" value="1"/>
</dbReference>
<comment type="similarity">
    <text evidence="1">Belongs to the LysR transcriptional regulatory family.</text>
</comment>
<gene>
    <name evidence="6" type="ORF">BX591_10858</name>
</gene>
<protein>
    <submittedName>
        <fullName evidence="6">DNA-binding transcriptional LysR family regulator</fullName>
    </submittedName>
</protein>
<dbReference type="STRING" id="1169143.GCA_000383275_02328"/>
<dbReference type="PRINTS" id="PR00039">
    <property type="entry name" value="HTHLYSR"/>
</dbReference>
<sequence length="354" mass="39810">MEQRTAFSRSMQIVRECGNLRDWEMGRQAMTRNYSNWFVRARLKTRQLQLLAAMEEEGNVRRAADMLGMTQPAASRLLKELEDMLEVSLFDRTPHGMRATLYGEVMIRHARMVLSNLSHAHDEISALRAGLAGQVRIGVIAAAAATMVPRAISRVKERYPQLQIWAEVETSDVMLPRLAEGDLDIMIGRVLERQNQFKADVSYEPLADEPLCVVARPGHPLEYETGLTLRGIVNASWVLHPPGSVLRHRFDLMFSHIGLNPPQNVVNTNNFLAISSLLLQSDMLAVLPEEVARQYQQYGVLKRIPIDLPYRMDTFGIITRQSHLLSPAACVVLDALREAAGEVYGTAFEPVVAR</sequence>
<name>A0A329CAX0_9BURK</name>
<dbReference type="InterPro" id="IPR005119">
    <property type="entry name" value="LysR_subst-bd"/>
</dbReference>
<reference evidence="6 7" key="1">
    <citation type="submission" date="2018-06" db="EMBL/GenBank/DDBJ databases">
        <title>Genomic Encyclopedia of Type Strains, Phase III (KMG-III): the genomes of soil and plant-associated and newly described type strains.</title>
        <authorList>
            <person name="Whitman W."/>
        </authorList>
    </citation>
    <scope>NUCLEOTIDE SEQUENCE [LARGE SCALE GENOMIC DNA]</scope>
    <source>
        <strain evidence="6 7">LMG 23644</strain>
    </source>
</reference>
<dbReference type="Gene3D" id="3.40.190.290">
    <property type="match status" value="1"/>
</dbReference>
<accession>A0A329CAX0</accession>
<dbReference type="Pfam" id="PF00126">
    <property type="entry name" value="HTH_1"/>
    <property type="match status" value="1"/>
</dbReference>
<dbReference type="InterPro" id="IPR036388">
    <property type="entry name" value="WH-like_DNA-bd_sf"/>
</dbReference>
<dbReference type="GO" id="GO:0003700">
    <property type="term" value="F:DNA-binding transcription factor activity"/>
    <property type="evidence" value="ECO:0007669"/>
    <property type="project" value="InterPro"/>
</dbReference>
<keyword evidence="3 6" id="KW-0238">DNA-binding</keyword>
<organism evidence="6 7">
    <name type="scientific">Paraburkholderia bryophila</name>
    <dbReference type="NCBI Taxonomy" id="420952"/>
    <lineage>
        <taxon>Bacteria</taxon>
        <taxon>Pseudomonadati</taxon>
        <taxon>Pseudomonadota</taxon>
        <taxon>Betaproteobacteria</taxon>
        <taxon>Burkholderiales</taxon>
        <taxon>Burkholderiaceae</taxon>
        <taxon>Paraburkholderia</taxon>
    </lineage>
</organism>
<evidence type="ECO:0000259" key="5">
    <source>
        <dbReference type="PROSITE" id="PS50931"/>
    </source>
</evidence>
<evidence type="ECO:0000313" key="6">
    <source>
        <dbReference type="EMBL" id="RAS31953.1"/>
    </source>
</evidence>
<dbReference type="GO" id="GO:0005829">
    <property type="term" value="C:cytosol"/>
    <property type="evidence" value="ECO:0007669"/>
    <property type="project" value="TreeGrafter"/>
</dbReference>
<comment type="caution">
    <text evidence="6">The sequence shown here is derived from an EMBL/GenBank/DDBJ whole genome shotgun (WGS) entry which is preliminary data.</text>
</comment>
<keyword evidence="4" id="KW-0804">Transcription</keyword>
<dbReference type="PANTHER" id="PTHR30419:SF8">
    <property type="entry name" value="NITROGEN ASSIMILATION TRANSCRIPTIONAL ACTIVATOR-RELATED"/>
    <property type="match status" value="1"/>
</dbReference>
<dbReference type="SUPFAM" id="SSF53850">
    <property type="entry name" value="Periplasmic binding protein-like II"/>
    <property type="match status" value="1"/>
</dbReference>
<dbReference type="PANTHER" id="PTHR30419">
    <property type="entry name" value="HTH-TYPE TRANSCRIPTIONAL REGULATOR YBHD"/>
    <property type="match status" value="1"/>
</dbReference>
<dbReference type="Proteomes" id="UP000248918">
    <property type="component" value="Unassembled WGS sequence"/>
</dbReference>
<dbReference type="EMBL" id="QLTK01000008">
    <property type="protein sequence ID" value="RAS31953.1"/>
    <property type="molecule type" value="Genomic_DNA"/>
</dbReference>
<dbReference type="AlphaFoldDB" id="A0A329CAX0"/>
<dbReference type="SUPFAM" id="SSF46785">
    <property type="entry name" value="Winged helix' DNA-binding domain"/>
    <property type="match status" value="1"/>
</dbReference>
<dbReference type="GO" id="GO:0003677">
    <property type="term" value="F:DNA binding"/>
    <property type="evidence" value="ECO:0007669"/>
    <property type="project" value="UniProtKB-KW"/>
</dbReference>
<dbReference type="Gene3D" id="1.10.10.10">
    <property type="entry name" value="Winged helix-like DNA-binding domain superfamily/Winged helix DNA-binding domain"/>
    <property type="match status" value="1"/>
</dbReference>
<evidence type="ECO:0000256" key="3">
    <source>
        <dbReference type="ARBA" id="ARBA00023125"/>
    </source>
</evidence>